<dbReference type="Pfam" id="PF13585">
    <property type="entry name" value="CHU_C"/>
    <property type="match status" value="1"/>
</dbReference>
<dbReference type="RefSeq" id="WP_310004248.1">
    <property type="nucleotide sequence ID" value="NZ_JAVDTX010000001.1"/>
</dbReference>
<dbReference type="Proteomes" id="UP001261871">
    <property type="component" value="Unassembled WGS sequence"/>
</dbReference>
<dbReference type="NCBIfam" id="TIGR01451">
    <property type="entry name" value="B_ant_repeat"/>
    <property type="match status" value="1"/>
</dbReference>
<reference evidence="2 3" key="1">
    <citation type="submission" date="2023-07" db="EMBL/GenBank/DDBJ databases">
        <title>Sorghum-associated microbial communities from plants grown in Nebraska, USA.</title>
        <authorList>
            <person name="Schachtman D."/>
        </authorList>
    </citation>
    <scope>NUCLEOTIDE SEQUENCE [LARGE SCALE GENOMIC DNA]</scope>
    <source>
        <strain evidence="2 3">BE124</strain>
    </source>
</reference>
<proteinExistence type="predicted"/>
<accession>A0ABU1S0J1</accession>
<comment type="caution">
    <text evidence="2">The sequence shown here is derived from an EMBL/GenBank/DDBJ whole genome shotgun (WGS) entry which is preliminary data.</text>
</comment>
<feature type="domain" description="BIG2" evidence="1">
    <location>
        <begin position="43"/>
        <end position="113"/>
    </location>
</feature>
<dbReference type="Pfam" id="PF02368">
    <property type="entry name" value="Big_2"/>
    <property type="match status" value="2"/>
</dbReference>
<dbReference type="SMART" id="SM00635">
    <property type="entry name" value="BID_2"/>
    <property type="match status" value="2"/>
</dbReference>
<dbReference type="Pfam" id="PF24346">
    <property type="entry name" value="DUF7507"/>
    <property type="match status" value="1"/>
</dbReference>
<dbReference type="Gene3D" id="2.60.40.1080">
    <property type="match status" value="2"/>
</dbReference>
<dbReference type="InterPro" id="IPR047589">
    <property type="entry name" value="DUF11_rpt"/>
</dbReference>
<gene>
    <name evidence="2" type="ORF">J2W95_000850</name>
</gene>
<evidence type="ECO:0000313" key="3">
    <source>
        <dbReference type="Proteomes" id="UP001261871"/>
    </source>
</evidence>
<dbReference type="SUPFAM" id="SSF49373">
    <property type="entry name" value="Invasin/intimin cell-adhesion fragments"/>
    <property type="match status" value="2"/>
</dbReference>
<dbReference type="InterPro" id="IPR008964">
    <property type="entry name" value="Invasin/intimin_cell_adhesion"/>
</dbReference>
<evidence type="ECO:0000313" key="2">
    <source>
        <dbReference type="EMBL" id="MDR6844170.1"/>
    </source>
</evidence>
<evidence type="ECO:0000259" key="1">
    <source>
        <dbReference type="SMART" id="SM00635"/>
    </source>
</evidence>
<dbReference type="EMBL" id="JAVDTX010000001">
    <property type="protein sequence ID" value="MDR6844170.1"/>
    <property type="molecule type" value="Genomic_DNA"/>
</dbReference>
<dbReference type="InterPro" id="IPR003343">
    <property type="entry name" value="Big_2"/>
</dbReference>
<feature type="domain" description="BIG2" evidence="1">
    <location>
        <begin position="123"/>
        <end position="193"/>
    </location>
</feature>
<feature type="non-terminal residue" evidence="2">
    <location>
        <position position="1"/>
    </location>
</feature>
<sequence>TVNPSTGDVSGVASGTATITYTVSGTGGCADATATRTVTVSTPPSAGTLSGTQTICVSGTTTFTSTASGGSWSTSDSSIATVNPSTGDVSGVASGTTTITYTVSGTGGCADATATRTVTVSTPPSAGTLSGTQTICVSGTTTFTSTASGGSWSTSDSSIATVNPSTGDVSGVASGTTTITYTLSGTGGCAAATATRTVTVNNFPVVPIIASVVASCTSAETSTISNYNASNIYTFSPSGPTVGASGLVSEMVLGTLYTVTSNNGSCSSAASNLFSNTAVLSTTQVPVIFSTASSCSAVGTSTISNYIATNTYVFSPSGPTVGAMGLISGMVLGASYTVTSRSGSCTSVASASFSQTSAICAKDDDAGIIDGSRPLSGIINAIANDTFNGLPINLSDVVLSFAPRPNFTMGANGLLSTLANIPGGTYTLTYSICERGNPNNCSTATVTVFVSRPSIALVKTAHFNDENADGYAQAAETITYSFEVSNTGNVPLANITIADPLPGVVMTGMPLTLAIGETNTTHFQGVYAIKQIDINKGSISNQATVYGTSPNGRVVEDKSDDLNVVNDNPTVLTVSGCTIKVYNAVTPDGSDKYDKLVIQGLECYPENSIEIFNRWGVLVFEREHYNNDDVVFRGVSEGRVTVEKSQELPAGTYFYILKYKDSESNAFEKSGYLYLNRK</sequence>
<organism evidence="2 3">
    <name type="scientific">Flavobacterium granuli</name>
    <dbReference type="NCBI Taxonomy" id="280093"/>
    <lineage>
        <taxon>Bacteria</taxon>
        <taxon>Pseudomonadati</taxon>
        <taxon>Bacteroidota</taxon>
        <taxon>Flavobacteriia</taxon>
        <taxon>Flavobacteriales</taxon>
        <taxon>Flavobacteriaceae</taxon>
        <taxon>Flavobacterium</taxon>
    </lineage>
</organism>
<protein>
    <submittedName>
        <fullName evidence="2">Gliding motility-associated-like protein/uncharacterized repeat protein (TIGR01451 family)</fullName>
    </submittedName>
</protein>
<dbReference type="InterPro" id="IPR055354">
    <property type="entry name" value="DUF7507"/>
</dbReference>
<name>A0ABU1S0J1_9FLAO</name>
<keyword evidence="3" id="KW-1185">Reference proteome</keyword>